<dbReference type="PANTHER" id="PTHR10622:SF10">
    <property type="entry name" value="HET DOMAIN-CONTAINING PROTEIN"/>
    <property type="match status" value="1"/>
</dbReference>
<accession>A0AA39D0A9</accession>
<keyword evidence="3" id="KW-1185">Reference proteome</keyword>
<organism evidence="2 3">
    <name type="scientific">Knufia peltigerae</name>
    <dbReference type="NCBI Taxonomy" id="1002370"/>
    <lineage>
        <taxon>Eukaryota</taxon>
        <taxon>Fungi</taxon>
        <taxon>Dikarya</taxon>
        <taxon>Ascomycota</taxon>
        <taxon>Pezizomycotina</taxon>
        <taxon>Eurotiomycetes</taxon>
        <taxon>Chaetothyriomycetidae</taxon>
        <taxon>Chaetothyriales</taxon>
        <taxon>Trichomeriaceae</taxon>
        <taxon>Knufia</taxon>
    </lineage>
</organism>
<dbReference type="Pfam" id="PF06985">
    <property type="entry name" value="HET"/>
    <property type="match status" value="1"/>
</dbReference>
<evidence type="ECO:0000313" key="3">
    <source>
        <dbReference type="Proteomes" id="UP001172681"/>
    </source>
</evidence>
<reference evidence="2" key="1">
    <citation type="submission" date="2022-10" db="EMBL/GenBank/DDBJ databases">
        <title>Culturing micro-colonial fungi from biological soil crusts in the Mojave desert and describing Neophaeococcomyces mojavensis, and introducing the new genera and species Taxawa tesnikishii.</title>
        <authorList>
            <person name="Kurbessoian T."/>
            <person name="Stajich J.E."/>
        </authorList>
    </citation>
    <scope>NUCLEOTIDE SEQUENCE</scope>
    <source>
        <strain evidence="2">TK_35</strain>
    </source>
</reference>
<gene>
    <name evidence="2" type="ORF">H2204_005110</name>
</gene>
<dbReference type="InterPro" id="IPR011990">
    <property type="entry name" value="TPR-like_helical_dom_sf"/>
</dbReference>
<dbReference type="InterPro" id="IPR010730">
    <property type="entry name" value="HET"/>
</dbReference>
<evidence type="ECO:0000259" key="1">
    <source>
        <dbReference type="Pfam" id="PF06985"/>
    </source>
</evidence>
<proteinExistence type="predicted"/>
<dbReference type="PANTHER" id="PTHR10622">
    <property type="entry name" value="HET DOMAIN-CONTAINING PROTEIN"/>
    <property type="match status" value="1"/>
</dbReference>
<evidence type="ECO:0000313" key="2">
    <source>
        <dbReference type="EMBL" id="KAJ9636963.1"/>
    </source>
</evidence>
<sequence length="233" mass="26589">MRLLKLDGQGEPKLTGDLLDTIPPYAILSHTWGYDRDEVNFDDLTYGSYKNTAGYAKIQFCGEQAKKDEIEYFWVDACCIDKANHSELSEAIVSMFDWYRNAVKCYVYLSDVTGSRINHHCTQCWWESDFRTSRWFRRGWTLQELLAPTSVEFSSREGELLGSKKTPKVLGEEHPVTISSVSNLALTMKGQGRNIEAVKLMSECVQLRNRVLGAEHPRTLFSSALLTEWQGAE</sequence>
<protein>
    <recommendedName>
        <fullName evidence="1">Heterokaryon incompatibility domain-containing protein</fullName>
    </recommendedName>
</protein>
<dbReference type="AlphaFoldDB" id="A0AA39D0A9"/>
<feature type="domain" description="Heterokaryon incompatibility" evidence="1">
    <location>
        <begin position="25"/>
        <end position="120"/>
    </location>
</feature>
<dbReference type="EMBL" id="JAPDRN010000027">
    <property type="protein sequence ID" value="KAJ9636963.1"/>
    <property type="molecule type" value="Genomic_DNA"/>
</dbReference>
<dbReference type="Proteomes" id="UP001172681">
    <property type="component" value="Unassembled WGS sequence"/>
</dbReference>
<comment type="caution">
    <text evidence="2">The sequence shown here is derived from an EMBL/GenBank/DDBJ whole genome shotgun (WGS) entry which is preliminary data.</text>
</comment>
<name>A0AA39D0A9_9EURO</name>
<dbReference type="Gene3D" id="1.25.40.10">
    <property type="entry name" value="Tetratricopeptide repeat domain"/>
    <property type="match status" value="1"/>
</dbReference>
<dbReference type="Pfam" id="PF13374">
    <property type="entry name" value="TPR_10"/>
    <property type="match status" value="1"/>
</dbReference>